<evidence type="ECO:0000256" key="8">
    <source>
        <dbReference type="ARBA" id="ARBA00023295"/>
    </source>
</evidence>
<reference evidence="12" key="1">
    <citation type="journal article" date="2007" name="Plant Cell">
        <title>Dothideomycete-plant interactions illuminated by genome sequencing and EST analysis of the wheat pathogen Stagonospora nodorum.</title>
        <authorList>
            <person name="Hane J.K."/>
            <person name="Lowe R.G."/>
            <person name="Solomon P.S."/>
            <person name="Tan K.C."/>
            <person name="Schoch C.L."/>
            <person name="Spatafora J.W."/>
            <person name="Crous P.W."/>
            <person name="Kodira C."/>
            <person name="Birren B.W."/>
            <person name="Galagan J.E."/>
            <person name="Torriani S.F."/>
            <person name="McDonald B.A."/>
            <person name="Oliver R.P."/>
        </authorList>
    </citation>
    <scope>NUCLEOTIDE SEQUENCE [LARGE SCALE GENOMIC DNA]</scope>
    <source>
        <strain evidence="12">SN15 / ATCC MYA-4574 / FGSC 10173</strain>
    </source>
</reference>
<keyword evidence="4" id="KW-0964">Secreted</keyword>
<dbReference type="VEuPathDB" id="FungiDB:JI435_142780"/>
<dbReference type="EC" id="3.2.1.132" evidence="10"/>
<dbReference type="AlphaFoldDB" id="Q0U2B1"/>
<gene>
    <name evidence="11" type="ORF">SNOG_14278</name>
</gene>
<evidence type="ECO:0000256" key="7">
    <source>
        <dbReference type="ARBA" id="ARBA00023277"/>
    </source>
</evidence>
<protein>
    <recommendedName>
        <fullName evidence="10">Endo-chitosanase</fullName>
        <ecNumber evidence="10">3.2.1.132</ecNumber>
    </recommendedName>
</protein>
<dbReference type="GeneID" id="5981396"/>
<dbReference type="RefSeq" id="XP_001804473.1">
    <property type="nucleotide sequence ID" value="XM_001804421.1"/>
</dbReference>
<keyword evidence="6 10" id="KW-0378">Hydrolase</keyword>
<dbReference type="Proteomes" id="UP000001055">
    <property type="component" value="Unassembled WGS sequence"/>
</dbReference>
<comment type="subcellular location">
    <subcellularLocation>
        <location evidence="2 10">Secreted</location>
    </subcellularLocation>
</comment>
<evidence type="ECO:0000256" key="3">
    <source>
        <dbReference type="ARBA" id="ARBA00007799"/>
    </source>
</evidence>
<dbReference type="InterPro" id="IPR009939">
    <property type="entry name" value="Chitosanase_fungal"/>
</dbReference>
<evidence type="ECO:0000256" key="10">
    <source>
        <dbReference type="RuleBase" id="RU361208"/>
    </source>
</evidence>
<comment type="similarity">
    <text evidence="3 10">Belongs to the glycosyl hydrolase 75 family.</text>
</comment>
<evidence type="ECO:0000256" key="2">
    <source>
        <dbReference type="ARBA" id="ARBA00004613"/>
    </source>
</evidence>
<dbReference type="GO" id="GO:0000272">
    <property type="term" value="P:polysaccharide catabolic process"/>
    <property type="evidence" value="ECO:0007669"/>
    <property type="project" value="UniProtKB-KW"/>
</dbReference>
<dbReference type="InParanoid" id="Q0U2B1"/>
<evidence type="ECO:0000313" key="12">
    <source>
        <dbReference type="Proteomes" id="UP000001055"/>
    </source>
</evidence>
<comment type="catalytic activity">
    <reaction evidence="1 10">
        <text>Endohydrolysis of beta-(1-&gt;4)-linkages between D-glucosamine residues in a partly acetylated chitosan.</text>
        <dbReference type="EC" id="3.2.1.132"/>
    </reaction>
</comment>
<keyword evidence="8 10" id="KW-0326">Glycosidase</keyword>
<evidence type="ECO:0000256" key="1">
    <source>
        <dbReference type="ARBA" id="ARBA00000405"/>
    </source>
</evidence>
<evidence type="ECO:0000256" key="6">
    <source>
        <dbReference type="ARBA" id="ARBA00022801"/>
    </source>
</evidence>
<keyword evidence="7" id="KW-0119">Carbohydrate metabolism</keyword>
<accession>Q0U2B1</accession>
<evidence type="ECO:0000256" key="5">
    <source>
        <dbReference type="ARBA" id="ARBA00022729"/>
    </source>
</evidence>
<dbReference type="Pfam" id="PF07335">
    <property type="entry name" value="Glyco_hydro_75"/>
    <property type="match status" value="1"/>
</dbReference>
<evidence type="ECO:0000313" key="11">
    <source>
        <dbReference type="EMBL" id="EAT78515.2"/>
    </source>
</evidence>
<comment type="function">
    <text evidence="10">Chitosanase catalyzing the endo-type cleavage of chitosan, the deacylated form of chitin. Chitosanase may be crucial in the degradation of the deacetylated portion of chitin in the fungal cell wall.</text>
</comment>
<dbReference type="eggNOG" id="ENOG502S39Y">
    <property type="taxonomic scope" value="Eukaryota"/>
</dbReference>
<keyword evidence="5" id="KW-0732">Signal</keyword>
<evidence type="ECO:0000256" key="9">
    <source>
        <dbReference type="ARBA" id="ARBA00023326"/>
    </source>
</evidence>
<organism evidence="11 12">
    <name type="scientific">Phaeosphaeria nodorum (strain SN15 / ATCC MYA-4574 / FGSC 10173)</name>
    <name type="common">Glume blotch fungus</name>
    <name type="synonym">Parastagonospora nodorum</name>
    <dbReference type="NCBI Taxonomy" id="321614"/>
    <lineage>
        <taxon>Eukaryota</taxon>
        <taxon>Fungi</taxon>
        <taxon>Dikarya</taxon>
        <taxon>Ascomycota</taxon>
        <taxon>Pezizomycotina</taxon>
        <taxon>Dothideomycetes</taxon>
        <taxon>Pleosporomycetidae</taxon>
        <taxon>Pleosporales</taxon>
        <taxon>Pleosporineae</taxon>
        <taxon>Phaeosphaeriaceae</taxon>
        <taxon>Parastagonospora</taxon>
    </lineage>
</organism>
<dbReference type="KEGG" id="pno:SNOG_14278"/>
<evidence type="ECO:0000256" key="4">
    <source>
        <dbReference type="ARBA" id="ARBA00022525"/>
    </source>
</evidence>
<keyword evidence="9 10" id="KW-0624">Polysaccharide degradation</keyword>
<dbReference type="PANTHER" id="PTHR42061:SF9">
    <property type="entry name" value="ENDO-CHITOSANASE"/>
    <property type="match status" value="1"/>
</dbReference>
<dbReference type="GO" id="GO:0016977">
    <property type="term" value="F:chitosanase activity"/>
    <property type="evidence" value="ECO:0007669"/>
    <property type="project" value="UniProtKB-EC"/>
</dbReference>
<proteinExistence type="inferred from homology"/>
<dbReference type="EMBL" id="CH445354">
    <property type="protein sequence ID" value="EAT78515.2"/>
    <property type="molecule type" value="Genomic_DNA"/>
</dbReference>
<dbReference type="PANTHER" id="PTHR42061">
    <property type="entry name" value="ENDO-CHITOSANASE"/>
    <property type="match status" value="1"/>
</dbReference>
<dbReference type="HOGENOM" id="CLU_046555_1_0_1"/>
<dbReference type="GO" id="GO:0005576">
    <property type="term" value="C:extracellular region"/>
    <property type="evidence" value="ECO:0007669"/>
    <property type="project" value="UniProtKB-SubCell"/>
</dbReference>
<name>Q0U2B1_PHANO</name>
<sequence length="193" mass="20040">MDKTSNIVFLKNQQGGFADMDIDCDGAGKGQGGCSDDPTGLGDTSFKSQLQDLTKGAVKDLNTNKHTFVVLSNFIINDAQGDSRKPFDIETAGVEPLSIVAVICGNQMFYGVYGDQNGGVVTGEASLSLGKLCFPNEGLSGNKGHGAADVLYLAFPGAKAPANASWKANDAKTFEASLAAEGDKLVARIGKAQ</sequence>